<dbReference type="Gene3D" id="1.10.8.60">
    <property type="match status" value="1"/>
</dbReference>
<feature type="domain" description="NorR-like AAA+ ATPase lid" evidence="6">
    <location>
        <begin position="3"/>
        <end position="55"/>
    </location>
</feature>
<organism evidence="7 8">
    <name type="scientific">Rhodococcus pseudokoreensis</name>
    <dbReference type="NCBI Taxonomy" id="2811421"/>
    <lineage>
        <taxon>Bacteria</taxon>
        <taxon>Bacillati</taxon>
        <taxon>Actinomycetota</taxon>
        <taxon>Actinomycetes</taxon>
        <taxon>Mycobacteriales</taxon>
        <taxon>Nocardiaceae</taxon>
        <taxon>Rhodococcus</taxon>
    </lineage>
</organism>
<proteinExistence type="predicted"/>
<dbReference type="InterPro" id="IPR002197">
    <property type="entry name" value="HTH_Fis"/>
</dbReference>
<dbReference type="Pfam" id="PF02954">
    <property type="entry name" value="HTH_8"/>
    <property type="match status" value="1"/>
</dbReference>
<evidence type="ECO:0000256" key="3">
    <source>
        <dbReference type="ARBA" id="ARBA00023015"/>
    </source>
</evidence>
<dbReference type="PANTHER" id="PTHR32071">
    <property type="entry name" value="TRANSCRIPTIONAL REGULATORY PROTEIN"/>
    <property type="match status" value="1"/>
</dbReference>
<dbReference type="InterPro" id="IPR009057">
    <property type="entry name" value="Homeodomain-like_sf"/>
</dbReference>
<evidence type="ECO:0000259" key="5">
    <source>
        <dbReference type="Pfam" id="PF02954"/>
    </source>
</evidence>
<sequence>MLPSTLQAFMALARPGNLRELHMVLTSAAVRANGVNLALQHLPYECRAPSADREPAALKRAERETILDALSVSAGNKKRTTDRLGIARSTLYRKMRALGIGQADTCDT</sequence>
<reference evidence="7 8" key="1">
    <citation type="journal article" date="2021" name="Microbiol. Resour. Announc.">
        <title>Complete Genome Sequences of Two Rhodococcus sp. Strains with Large and Linear Chromosomes, Isolated from Apple Rhizosphere.</title>
        <authorList>
            <person name="Benning S."/>
            <person name="Brugnone N."/>
            <person name="Siani R."/>
            <person name="Kublik S."/>
            <person name="Schloter M."/>
            <person name="Rad V."/>
        </authorList>
    </citation>
    <scope>NUCLEOTIDE SEQUENCE [LARGE SCALE GENOMIC DNA]</scope>
    <source>
        <strain evidence="7 8">R79</strain>
    </source>
</reference>
<protein>
    <recommendedName>
        <fullName evidence="9">Regulatory protein, Fis family</fullName>
    </recommendedName>
</protein>
<dbReference type="Pfam" id="PF25601">
    <property type="entry name" value="AAA_lid_14"/>
    <property type="match status" value="1"/>
</dbReference>
<dbReference type="RefSeq" id="WP_206009433.1">
    <property type="nucleotide sequence ID" value="NZ_CP070619.1"/>
</dbReference>
<reference evidence="7 8" key="2">
    <citation type="journal article" date="2022" name="Arch. Microbiol.">
        <title>Rhodococcus pseudokoreensis sp. nov. isolated from the rhizosphere of young M26 apple rootstocks.</title>
        <authorList>
            <person name="Kampfer P."/>
            <person name="Glaeser S.P."/>
            <person name="Blom J."/>
            <person name="Wolf J."/>
            <person name="Benning S."/>
            <person name="Schloter M."/>
            <person name="Neumann-Schaal M."/>
        </authorList>
    </citation>
    <scope>NUCLEOTIDE SEQUENCE [LARGE SCALE GENOMIC DNA]</scope>
    <source>
        <strain evidence="7 8">R79</strain>
    </source>
</reference>
<evidence type="ECO:0000313" key="7">
    <source>
        <dbReference type="EMBL" id="QSE92978.1"/>
    </source>
</evidence>
<accession>A0A974W815</accession>
<keyword evidence="3" id="KW-0805">Transcription regulation</keyword>
<name>A0A974W815_9NOCA</name>
<dbReference type="PRINTS" id="PR01590">
    <property type="entry name" value="HTHFIS"/>
</dbReference>
<keyword evidence="4" id="KW-0804">Transcription</keyword>
<feature type="domain" description="DNA binding HTH" evidence="5">
    <location>
        <begin position="58"/>
        <end position="97"/>
    </location>
</feature>
<dbReference type="EMBL" id="CP070619">
    <property type="protein sequence ID" value="QSE92978.1"/>
    <property type="molecule type" value="Genomic_DNA"/>
</dbReference>
<dbReference type="InterPro" id="IPR058031">
    <property type="entry name" value="AAA_lid_NorR"/>
</dbReference>
<keyword evidence="2" id="KW-0067">ATP-binding</keyword>
<evidence type="ECO:0000256" key="2">
    <source>
        <dbReference type="ARBA" id="ARBA00022840"/>
    </source>
</evidence>
<keyword evidence="1" id="KW-0547">Nucleotide-binding</keyword>
<evidence type="ECO:0000256" key="1">
    <source>
        <dbReference type="ARBA" id="ARBA00022741"/>
    </source>
</evidence>
<evidence type="ECO:0000256" key="4">
    <source>
        <dbReference type="ARBA" id="ARBA00023163"/>
    </source>
</evidence>
<evidence type="ECO:0000313" key="8">
    <source>
        <dbReference type="Proteomes" id="UP000662986"/>
    </source>
</evidence>
<evidence type="ECO:0008006" key="9">
    <source>
        <dbReference type="Google" id="ProtNLM"/>
    </source>
</evidence>
<dbReference type="Proteomes" id="UP000662986">
    <property type="component" value="Chromosome"/>
</dbReference>
<dbReference type="Gene3D" id="1.10.10.60">
    <property type="entry name" value="Homeodomain-like"/>
    <property type="match status" value="1"/>
</dbReference>
<dbReference type="SUPFAM" id="SSF46689">
    <property type="entry name" value="Homeodomain-like"/>
    <property type="match status" value="1"/>
</dbReference>
<keyword evidence="8" id="KW-1185">Reference proteome</keyword>
<evidence type="ECO:0000259" key="6">
    <source>
        <dbReference type="Pfam" id="PF25601"/>
    </source>
</evidence>
<gene>
    <name evidence="7" type="ORF">JWS13_32500</name>
</gene>